<comment type="caution">
    <text evidence="1">The sequence shown here is derived from an EMBL/GenBank/DDBJ whole genome shotgun (WGS) entry which is preliminary data.</text>
</comment>
<protein>
    <submittedName>
        <fullName evidence="1">Uncharacterized protein</fullName>
    </submittedName>
</protein>
<name>A0ACC1H7N2_9FUNG</name>
<evidence type="ECO:0000313" key="1">
    <source>
        <dbReference type="EMBL" id="KAJ1669016.1"/>
    </source>
</evidence>
<proteinExistence type="predicted"/>
<evidence type="ECO:0000313" key="2">
    <source>
        <dbReference type="Proteomes" id="UP001145114"/>
    </source>
</evidence>
<keyword evidence="2" id="KW-1185">Reference proteome</keyword>
<feature type="non-terminal residue" evidence="1">
    <location>
        <position position="1"/>
    </location>
</feature>
<feature type="non-terminal residue" evidence="1">
    <location>
        <position position="77"/>
    </location>
</feature>
<dbReference type="EMBL" id="JAMZIH010010250">
    <property type="protein sequence ID" value="KAJ1669016.1"/>
    <property type="molecule type" value="Genomic_DNA"/>
</dbReference>
<dbReference type="Proteomes" id="UP001145114">
    <property type="component" value="Unassembled WGS sequence"/>
</dbReference>
<organism evidence="1 2">
    <name type="scientific">Spiromyces aspiralis</name>
    <dbReference type="NCBI Taxonomy" id="68401"/>
    <lineage>
        <taxon>Eukaryota</taxon>
        <taxon>Fungi</taxon>
        <taxon>Fungi incertae sedis</taxon>
        <taxon>Zoopagomycota</taxon>
        <taxon>Kickxellomycotina</taxon>
        <taxon>Kickxellomycetes</taxon>
        <taxon>Kickxellales</taxon>
        <taxon>Kickxellaceae</taxon>
        <taxon>Spiromyces</taxon>
    </lineage>
</organism>
<sequence length="77" mass="9238">KNSLASWTHSTRTATIRASRISCCGLPHPARTKQRRRRRRRRTKRRKRRSRRRRCSRPSAVCTHTSSHSSTLWRKRS</sequence>
<accession>A0ACC1H7N2</accession>
<gene>
    <name evidence="1" type="ORF">EV182_008954</name>
</gene>
<reference evidence="1" key="1">
    <citation type="submission" date="2022-06" db="EMBL/GenBank/DDBJ databases">
        <title>Phylogenomic reconstructions and comparative analyses of Kickxellomycotina fungi.</title>
        <authorList>
            <person name="Reynolds N.K."/>
            <person name="Stajich J.E."/>
            <person name="Barry K."/>
            <person name="Grigoriev I.V."/>
            <person name="Crous P."/>
            <person name="Smith M.E."/>
        </authorList>
    </citation>
    <scope>NUCLEOTIDE SEQUENCE</scope>
    <source>
        <strain evidence="1">RSA 2271</strain>
    </source>
</reference>